<reference evidence="1" key="1">
    <citation type="submission" date="2021-01" db="EMBL/GenBank/DDBJ databases">
        <title>Modified the classification status of verrucomicrobia.</title>
        <authorList>
            <person name="Feng X."/>
        </authorList>
    </citation>
    <scope>NUCLEOTIDE SEQUENCE</scope>
    <source>
        <strain evidence="1">JCM 18052</strain>
    </source>
</reference>
<dbReference type="AlphaFoldDB" id="A0A934VAI7"/>
<keyword evidence="2" id="KW-1185">Reference proteome</keyword>
<evidence type="ECO:0000313" key="1">
    <source>
        <dbReference type="EMBL" id="MBK1815195.1"/>
    </source>
</evidence>
<dbReference type="EMBL" id="JAENIK010000006">
    <property type="protein sequence ID" value="MBK1815195.1"/>
    <property type="molecule type" value="Genomic_DNA"/>
</dbReference>
<gene>
    <name evidence="1" type="ORF">JIN84_06200</name>
</gene>
<dbReference type="RefSeq" id="WP_200350164.1">
    <property type="nucleotide sequence ID" value="NZ_BAABHZ010000011.1"/>
</dbReference>
<evidence type="ECO:0008006" key="3">
    <source>
        <dbReference type="Google" id="ProtNLM"/>
    </source>
</evidence>
<proteinExistence type="predicted"/>
<name>A0A934VAI7_9BACT</name>
<sequence length="69" mass="7945">MKSKRLNLELKPEAHARLIRLQEEGNLSSIADVIRRALALSEMINDHVKNGGSVILRDRDNKEKEVMFF</sequence>
<comment type="caution">
    <text evidence="1">The sequence shown here is derived from an EMBL/GenBank/DDBJ whole genome shotgun (WGS) entry which is preliminary data.</text>
</comment>
<evidence type="ECO:0000313" key="2">
    <source>
        <dbReference type="Proteomes" id="UP000600139"/>
    </source>
</evidence>
<organism evidence="1 2">
    <name type="scientific">Luteolibacter yonseiensis</name>
    <dbReference type="NCBI Taxonomy" id="1144680"/>
    <lineage>
        <taxon>Bacteria</taxon>
        <taxon>Pseudomonadati</taxon>
        <taxon>Verrucomicrobiota</taxon>
        <taxon>Verrucomicrobiia</taxon>
        <taxon>Verrucomicrobiales</taxon>
        <taxon>Verrucomicrobiaceae</taxon>
        <taxon>Luteolibacter</taxon>
    </lineage>
</organism>
<protein>
    <recommendedName>
        <fullName evidence="3">Ribbon-helix-helix protein CopG domain-containing protein</fullName>
    </recommendedName>
</protein>
<accession>A0A934VAI7</accession>
<dbReference type="Proteomes" id="UP000600139">
    <property type="component" value="Unassembled WGS sequence"/>
</dbReference>